<evidence type="ECO:0000313" key="3">
    <source>
        <dbReference type="Proteomes" id="UP000215914"/>
    </source>
</evidence>
<evidence type="ECO:0000256" key="1">
    <source>
        <dbReference type="SAM" id="MobiDB-lite"/>
    </source>
</evidence>
<dbReference type="Proteomes" id="UP000215914">
    <property type="component" value="Unassembled WGS sequence"/>
</dbReference>
<dbReference type="EMBL" id="MNCJ02000327">
    <property type="protein sequence ID" value="KAF5778953.1"/>
    <property type="molecule type" value="Genomic_DNA"/>
</dbReference>
<protein>
    <submittedName>
        <fullName evidence="2">Uncharacterized protein</fullName>
    </submittedName>
</protein>
<name>A0A9K3HID4_HELAN</name>
<dbReference type="AlphaFoldDB" id="A0A9K3HID4"/>
<organism evidence="2 3">
    <name type="scientific">Helianthus annuus</name>
    <name type="common">Common sunflower</name>
    <dbReference type="NCBI Taxonomy" id="4232"/>
    <lineage>
        <taxon>Eukaryota</taxon>
        <taxon>Viridiplantae</taxon>
        <taxon>Streptophyta</taxon>
        <taxon>Embryophyta</taxon>
        <taxon>Tracheophyta</taxon>
        <taxon>Spermatophyta</taxon>
        <taxon>Magnoliopsida</taxon>
        <taxon>eudicotyledons</taxon>
        <taxon>Gunneridae</taxon>
        <taxon>Pentapetalae</taxon>
        <taxon>asterids</taxon>
        <taxon>campanulids</taxon>
        <taxon>Asterales</taxon>
        <taxon>Asteraceae</taxon>
        <taxon>Asteroideae</taxon>
        <taxon>Heliantheae alliance</taxon>
        <taxon>Heliantheae</taxon>
        <taxon>Helianthus</taxon>
    </lineage>
</organism>
<proteinExistence type="predicted"/>
<dbReference type="Gramene" id="mRNA:HanXRQr2_Chr12g0553661">
    <property type="protein sequence ID" value="mRNA:HanXRQr2_Chr12g0553661"/>
    <property type="gene ID" value="HanXRQr2_Chr12g0553661"/>
</dbReference>
<feature type="region of interest" description="Disordered" evidence="1">
    <location>
        <begin position="1"/>
        <end position="20"/>
    </location>
</feature>
<sequence>MSVSGFGSRQFVSGSDYSDNDGYFSSRWGLYFRFGSGPGSGFTYSSDSRLF</sequence>
<comment type="caution">
    <text evidence="2">The sequence shown here is derived from an EMBL/GenBank/DDBJ whole genome shotgun (WGS) entry which is preliminary data.</text>
</comment>
<feature type="compositionally biased region" description="Polar residues" evidence="1">
    <location>
        <begin position="1"/>
        <end position="17"/>
    </location>
</feature>
<reference evidence="2" key="2">
    <citation type="submission" date="2020-06" db="EMBL/GenBank/DDBJ databases">
        <title>Helianthus annuus Genome sequencing and assembly Release 2.</title>
        <authorList>
            <person name="Gouzy J."/>
            <person name="Langlade N."/>
            <person name="Munos S."/>
        </authorList>
    </citation>
    <scope>NUCLEOTIDE SEQUENCE</scope>
    <source>
        <tissue evidence="2">Leaves</tissue>
    </source>
</reference>
<gene>
    <name evidence="2" type="ORF">HanXRQr2_Chr12g0553661</name>
</gene>
<keyword evidence="3" id="KW-1185">Reference proteome</keyword>
<reference evidence="2" key="1">
    <citation type="journal article" date="2017" name="Nature">
        <title>The sunflower genome provides insights into oil metabolism, flowering and Asterid evolution.</title>
        <authorList>
            <person name="Badouin H."/>
            <person name="Gouzy J."/>
            <person name="Grassa C.J."/>
            <person name="Murat F."/>
            <person name="Staton S.E."/>
            <person name="Cottret L."/>
            <person name="Lelandais-Briere C."/>
            <person name="Owens G.L."/>
            <person name="Carrere S."/>
            <person name="Mayjonade B."/>
            <person name="Legrand L."/>
            <person name="Gill N."/>
            <person name="Kane N.C."/>
            <person name="Bowers J.E."/>
            <person name="Hubner S."/>
            <person name="Bellec A."/>
            <person name="Berard A."/>
            <person name="Berges H."/>
            <person name="Blanchet N."/>
            <person name="Boniface M.C."/>
            <person name="Brunel D."/>
            <person name="Catrice O."/>
            <person name="Chaidir N."/>
            <person name="Claudel C."/>
            <person name="Donnadieu C."/>
            <person name="Faraut T."/>
            <person name="Fievet G."/>
            <person name="Helmstetter N."/>
            <person name="King M."/>
            <person name="Knapp S.J."/>
            <person name="Lai Z."/>
            <person name="Le Paslier M.C."/>
            <person name="Lippi Y."/>
            <person name="Lorenzon L."/>
            <person name="Mandel J.R."/>
            <person name="Marage G."/>
            <person name="Marchand G."/>
            <person name="Marquand E."/>
            <person name="Bret-Mestries E."/>
            <person name="Morien E."/>
            <person name="Nambeesan S."/>
            <person name="Nguyen T."/>
            <person name="Pegot-Espagnet P."/>
            <person name="Pouilly N."/>
            <person name="Raftis F."/>
            <person name="Sallet E."/>
            <person name="Schiex T."/>
            <person name="Thomas J."/>
            <person name="Vandecasteele C."/>
            <person name="Vares D."/>
            <person name="Vear F."/>
            <person name="Vautrin S."/>
            <person name="Crespi M."/>
            <person name="Mangin B."/>
            <person name="Burke J.M."/>
            <person name="Salse J."/>
            <person name="Munos S."/>
            <person name="Vincourt P."/>
            <person name="Rieseberg L.H."/>
            <person name="Langlade N.B."/>
        </authorList>
    </citation>
    <scope>NUCLEOTIDE SEQUENCE</scope>
    <source>
        <tissue evidence="2">Leaves</tissue>
    </source>
</reference>
<evidence type="ECO:0000313" key="2">
    <source>
        <dbReference type="EMBL" id="KAF5778953.1"/>
    </source>
</evidence>
<accession>A0A9K3HID4</accession>